<dbReference type="PANTHER" id="PTHR33240">
    <property type="entry name" value="OS08G0508500 PROTEIN"/>
    <property type="match status" value="1"/>
</dbReference>
<name>Q8S6X2_ORYSJ</name>
<accession>Q8S6X2</accession>
<dbReference type="SUPFAM" id="SSF50630">
    <property type="entry name" value="Acid proteases"/>
    <property type="match status" value="1"/>
</dbReference>
<dbReference type="EMBL" id="AC091735">
    <property type="protein sequence ID" value="AAM01047.1"/>
    <property type="molecule type" value="Genomic_DNA"/>
</dbReference>
<sequence length="505" mass="56931">MGGNTAMFNHMPPMQFNQGWGGPRRPALSSRNEVGESSSNKSEAGTSSSQSVGLTRPSGRSDRRSTAGPTGPSGRSDRRSNVGLTGASGQSDRWSKSEPKPRWMPKDLTVLTTKFGNRRIGDGDESKRNPRKKLFRKQSKNRLRAGSAEFESDKVGRLSRYRQYDIFGQKSVAKTYGILEFVRDKSRVRHEHILIKSTGTLTHIKASFWTCTGVKQIPQASCFSHQQTATQKRRLQRLWAQELREREAEEQRDTRFNELRPPPTKMWRYESSPKEEMDVNMVCMLPMEFCAMDKDEVAQFSLGPKNAVFEKPDESNRHMKPLYLKGHIDGKPVSRMLVDRGAAVNLMPYSLFKRLGRGDDELKKTNMILNGFNGEPTEAKGIFSVELTMGNKTLPTTFFIVDVQGSYNVILGRCWIHANCCVPSTLHQCLIQWDGDDVEIVQADTSTEVAMADAIFEWRHWNIQCLSGMDLSSYDFFSISNGKFVPISVKPAGLARLGHITLCNE</sequence>
<gene>
    <name evidence="2" type="primary">OSJNBa0082N11.20</name>
</gene>
<protein>
    <submittedName>
        <fullName evidence="2">Pol polyprotein</fullName>
    </submittedName>
</protein>
<dbReference type="PANTHER" id="PTHR33240:SF15">
    <property type="entry name" value="GAG-PRO-LIKE PROTEIN"/>
    <property type="match status" value="1"/>
</dbReference>
<evidence type="ECO:0000256" key="1">
    <source>
        <dbReference type="SAM" id="MobiDB-lite"/>
    </source>
</evidence>
<dbReference type="Gene3D" id="2.40.70.10">
    <property type="entry name" value="Acid Proteases"/>
    <property type="match status" value="1"/>
</dbReference>
<reference evidence="3" key="2">
    <citation type="journal article" date="2008" name="Nucleic Acids Res.">
        <title>The rice annotation project database (RAP-DB): 2008 update.</title>
        <authorList>
            <consortium name="The rice annotation project (RAP)"/>
        </authorList>
    </citation>
    <scope>GENOME REANNOTATION</scope>
    <source>
        <strain evidence="3">cv. Nipponbare</strain>
    </source>
</reference>
<feature type="compositionally biased region" description="Basic and acidic residues" evidence="1">
    <location>
        <begin position="93"/>
        <end position="105"/>
    </location>
</feature>
<dbReference type="Pfam" id="PF13975">
    <property type="entry name" value="gag-asp_proteas"/>
    <property type="match status" value="1"/>
</dbReference>
<feature type="region of interest" description="Disordered" evidence="1">
    <location>
        <begin position="1"/>
        <end position="107"/>
    </location>
</feature>
<reference evidence="3" key="1">
    <citation type="journal article" date="2005" name="Nature">
        <title>The map-based sequence of the rice genome.</title>
        <authorList>
            <consortium name="International rice genome sequencing project (IRGSP)"/>
            <person name="Matsumoto T."/>
            <person name="Wu J."/>
            <person name="Kanamori H."/>
            <person name="Katayose Y."/>
            <person name="Fujisawa M."/>
            <person name="Namiki N."/>
            <person name="Mizuno H."/>
            <person name="Yamamoto K."/>
            <person name="Antonio B.A."/>
            <person name="Baba T."/>
            <person name="Sakata K."/>
            <person name="Nagamura Y."/>
            <person name="Aoki H."/>
            <person name="Arikawa K."/>
            <person name="Arita K."/>
            <person name="Bito T."/>
            <person name="Chiden Y."/>
            <person name="Fujitsuka N."/>
            <person name="Fukunaka R."/>
            <person name="Hamada M."/>
            <person name="Harada C."/>
            <person name="Hayashi A."/>
            <person name="Hijishita S."/>
            <person name="Honda M."/>
            <person name="Hosokawa S."/>
            <person name="Ichikawa Y."/>
            <person name="Idonuma A."/>
            <person name="Iijima M."/>
            <person name="Ikeda M."/>
            <person name="Ikeno M."/>
            <person name="Ito K."/>
            <person name="Ito S."/>
            <person name="Ito T."/>
            <person name="Ito Y."/>
            <person name="Ito Y."/>
            <person name="Iwabuchi A."/>
            <person name="Kamiya K."/>
            <person name="Karasawa W."/>
            <person name="Kurita K."/>
            <person name="Katagiri S."/>
            <person name="Kikuta A."/>
            <person name="Kobayashi H."/>
            <person name="Kobayashi N."/>
            <person name="Machita K."/>
            <person name="Maehara T."/>
            <person name="Masukawa M."/>
            <person name="Mizubayashi T."/>
            <person name="Mukai Y."/>
            <person name="Nagasaki H."/>
            <person name="Nagata Y."/>
            <person name="Naito S."/>
            <person name="Nakashima M."/>
            <person name="Nakama Y."/>
            <person name="Nakamichi Y."/>
            <person name="Nakamura M."/>
            <person name="Meguro A."/>
            <person name="Negishi M."/>
            <person name="Ohta I."/>
            <person name="Ohta T."/>
            <person name="Okamoto M."/>
            <person name="Ono N."/>
            <person name="Saji S."/>
            <person name="Sakaguchi M."/>
            <person name="Sakai K."/>
            <person name="Shibata M."/>
            <person name="Shimokawa T."/>
            <person name="Song J."/>
            <person name="Takazaki Y."/>
            <person name="Terasawa K."/>
            <person name="Tsugane M."/>
            <person name="Tsuji K."/>
            <person name="Ueda S."/>
            <person name="Waki K."/>
            <person name="Yamagata H."/>
            <person name="Yamamoto M."/>
            <person name="Yamamoto S."/>
            <person name="Yamane H."/>
            <person name="Yoshiki S."/>
            <person name="Yoshihara R."/>
            <person name="Yukawa K."/>
            <person name="Zhong H."/>
            <person name="Yano M."/>
            <person name="Yuan Q."/>
            <person name="Ouyang S."/>
            <person name="Liu J."/>
            <person name="Jones K.M."/>
            <person name="Gansberger K."/>
            <person name="Moffat K."/>
            <person name="Hill J."/>
            <person name="Bera J."/>
            <person name="Fadrosh D."/>
            <person name="Jin S."/>
            <person name="Johri S."/>
            <person name="Kim M."/>
            <person name="Overton L."/>
            <person name="Reardon M."/>
            <person name="Tsitrin T."/>
            <person name="Vuong H."/>
            <person name="Weaver B."/>
            <person name="Ciecko A."/>
            <person name="Tallon L."/>
            <person name="Jackson J."/>
            <person name="Pai G."/>
            <person name="Aken S.V."/>
            <person name="Utterback T."/>
            <person name="Reidmuller S."/>
            <person name="Feldblyum T."/>
            <person name="Hsiao J."/>
            <person name="Zismann V."/>
            <person name="Iobst S."/>
            <person name="de Vazeille A.R."/>
            <person name="Buell C.R."/>
            <person name="Ying K."/>
            <person name="Li Y."/>
            <person name="Lu T."/>
            <person name="Huang Y."/>
            <person name="Zhao Q."/>
            <person name="Feng Q."/>
            <person name="Zhang L."/>
            <person name="Zhu J."/>
            <person name="Weng Q."/>
            <person name="Mu J."/>
            <person name="Lu Y."/>
            <person name="Fan D."/>
            <person name="Liu Y."/>
            <person name="Guan J."/>
            <person name="Zhang Y."/>
            <person name="Yu S."/>
            <person name="Liu X."/>
            <person name="Zhang Y."/>
            <person name="Hong G."/>
            <person name="Han B."/>
            <person name="Choisne N."/>
            <person name="Demange N."/>
            <person name="Orjeda G."/>
            <person name="Samain S."/>
            <person name="Cattolico L."/>
            <person name="Pelletier E."/>
            <person name="Couloux A."/>
            <person name="Segurens B."/>
            <person name="Wincker P."/>
            <person name="D'Hont A."/>
            <person name="Scarpelli C."/>
            <person name="Weissenbach J."/>
            <person name="Salanoubat M."/>
            <person name="Quetier F."/>
            <person name="Yu Y."/>
            <person name="Kim H.R."/>
            <person name="Rambo T."/>
            <person name="Currie J."/>
            <person name="Collura K."/>
            <person name="Luo M."/>
            <person name="Yang T."/>
            <person name="Ammiraju J.S.S."/>
            <person name="Engler F."/>
            <person name="Soderlund C."/>
            <person name="Wing R.A."/>
            <person name="Palmer L.E."/>
            <person name="de la Bastide M."/>
            <person name="Spiegel L."/>
            <person name="Nascimento L."/>
            <person name="Zutavern T."/>
            <person name="O'Shaughnessy A."/>
            <person name="Dike S."/>
            <person name="Dedhia N."/>
            <person name="Preston R."/>
            <person name="Balija V."/>
            <person name="McCombie W.R."/>
            <person name="Chow T."/>
            <person name="Chen H."/>
            <person name="Chung M."/>
            <person name="Chen C."/>
            <person name="Shaw J."/>
            <person name="Wu H."/>
            <person name="Hsiao K."/>
            <person name="Chao Y."/>
            <person name="Chu M."/>
            <person name="Cheng C."/>
            <person name="Hour A."/>
            <person name="Lee P."/>
            <person name="Lin S."/>
            <person name="Lin Y."/>
            <person name="Liou J."/>
            <person name="Liu S."/>
            <person name="Hsing Y."/>
            <person name="Raghuvanshi S."/>
            <person name="Mohanty A."/>
            <person name="Bharti A.K."/>
            <person name="Gaur A."/>
            <person name="Gupta V."/>
            <person name="Kumar D."/>
            <person name="Ravi V."/>
            <person name="Vij S."/>
            <person name="Kapur A."/>
            <person name="Khurana P."/>
            <person name="Khurana P."/>
            <person name="Khurana J.P."/>
            <person name="Tyagi A.K."/>
            <person name="Gaikwad K."/>
            <person name="Singh A."/>
            <person name="Dalal V."/>
            <person name="Srivastava S."/>
            <person name="Dixit A."/>
            <person name="Pal A.K."/>
            <person name="Ghazi I.A."/>
            <person name="Yadav M."/>
            <person name="Pandit A."/>
            <person name="Bhargava A."/>
            <person name="Sureshbabu K."/>
            <person name="Batra K."/>
            <person name="Sharma T.R."/>
            <person name="Mohapatra T."/>
            <person name="Singh N.K."/>
            <person name="Messing J."/>
            <person name="Nelson A.B."/>
            <person name="Fuks G."/>
            <person name="Kavchok S."/>
            <person name="Keizer G."/>
            <person name="Linton E."/>
            <person name="Llaca V."/>
            <person name="Song R."/>
            <person name="Tanyolac B."/>
            <person name="Young S."/>
            <person name="Ho-Il K."/>
            <person name="Hahn J.H."/>
            <person name="Sangsakoo G."/>
            <person name="Vanavichit A."/>
            <person name="de Mattos Luiz.A.T."/>
            <person name="Zimmer P.D."/>
            <person name="Malone G."/>
            <person name="Dellagostin O."/>
            <person name="de Oliveira A.C."/>
            <person name="Bevan M."/>
            <person name="Bancroft I."/>
            <person name="Minx P."/>
            <person name="Cordum H."/>
            <person name="Wilson R."/>
            <person name="Cheng Z."/>
            <person name="Jin W."/>
            <person name="Jiang J."/>
            <person name="Leong S.A."/>
            <person name="Iwama H."/>
            <person name="Gojobori T."/>
            <person name="Itoh T."/>
            <person name="Niimura Y."/>
            <person name="Fujii Y."/>
            <person name="Habara T."/>
            <person name="Sakai H."/>
            <person name="Sato Y."/>
            <person name="Wilson G."/>
            <person name="Kumar K."/>
            <person name="McCouch S."/>
            <person name="Juretic N."/>
            <person name="Hoen D."/>
            <person name="Wright S."/>
            <person name="Bruskiewich R."/>
            <person name="Bureau T."/>
            <person name="Miyao A."/>
            <person name="Hirochika H."/>
            <person name="Nishikawa T."/>
            <person name="Kadowaki K."/>
            <person name="Sugiura M."/>
            <person name="Burr B."/>
            <person name="Sasaki T."/>
        </authorList>
    </citation>
    <scope>NUCLEOTIDE SEQUENCE [LARGE SCALE GENOMIC DNA]</scope>
    <source>
        <strain evidence="3">cv. Nipponbare</strain>
    </source>
</reference>
<organism evidence="2 3">
    <name type="scientific">Oryza sativa subsp. japonica</name>
    <name type="common">Rice</name>
    <dbReference type="NCBI Taxonomy" id="39947"/>
    <lineage>
        <taxon>Eukaryota</taxon>
        <taxon>Viridiplantae</taxon>
        <taxon>Streptophyta</taxon>
        <taxon>Embryophyta</taxon>
        <taxon>Tracheophyta</taxon>
        <taxon>Spermatophyta</taxon>
        <taxon>Magnoliopsida</taxon>
        <taxon>Liliopsida</taxon>
        <taxon>Poales</taxon>
        <taxon>Poaceae</taxon>
        <taxon>BOP clade</taxon>
        <taxon>Oryzoideae</taxon>
        <taxon>Oryzeae</taxon>
        <taxon>Oryzinae</taxon>
        <taxon>Oryza</taxon>
        <taxon>Oryza sativa</taxon>
    </lineage>
</organism>
<dbReference type="CDD" id="cd00303">
    <property type="entry name" value="retropepsin_like"/>
    <property type="match status" value="1"/>
</dbReference>
<dbReference type="InterPro" id="IPR021109">
    <property type="entry name" value="Peptidase_aspartic_dom_sf"/>
</dbReference>
<feature type="compositionally biased region" description="Polar residues" evidence="1">
    <location>
        <begin position="29"/>
        <end position="53"/>
    </location>
</feature>
<evidence type="ECO:0000313" key="3">
    <source>
        <dbReference type="Proteomes" id="UP000000763"/>
    </source>
</evidence>
<dbReference type="AlphaFoldDB" id="Q8S6X2"/>
<proteinExistence type="predicted"/>
<evidence type="ECO:0000313" key="2">
    <source>
        <dbReference type="EMBL" id="AAM01047.1"/>
    </source>
</evidence>
<dbReference type="Proteomes" id="UP000000763">
    <property type="component" value="Chromosome 10"/>
</dbReference>